<dbReference type="SUPFAM" id="SSF52047">
    <property type="entry name" value="RNI-like"/>
    <property type="match status" value="1"/>
</dbReference>
<organism evidence="4">
    <name type="scientific">Cacopsylla melanoneura</name>
    <dbReference type="NCBI Taxonomy" id="428564"/>
    <lineage>
        <taxon>Eukaryota</taxon>
        <taxon>Metazoa</taxon>
        <taxon>Ecdysozoa</taxon>
        <taxon>Arthropoda</taxon>
        <taxon>Hexapoda</taxon>
        <taxon>Insecta</taxon>
        <taxon>Pterygota</taxon>
        <taxon>Neoptera</taxon>
        <taxon>Paraneoptera</taxon>
        <taxon>Hemiptera</taxon>
        <taxon>Sternorrhyncha</taxon>
        <taxon>Psylloidea</taxon>
        <taxon>Psyllidae</taxon>
        <taxon>Psyllinae</taxon>
        <taxon>Cacopsylla</taxon>
    </lineage>
</organism>
<sequence>MELSTDEYKDESSYLPMEILSQIFDYLPHISLKNCRLVCKHWYNASLEHRFISNECIYLDHISYLSNKADILNLFVQSVRNYHHLVIQDCEINNSDPWFELFDKYATQIQSLCIDRCDISEKTFVSIIQTLRSLRKLEVHCCNQLLMSGLLFDNQPMSDLTLPHLNQLELVSNRYISDLLLHRFFSLTHCVRHVSLKNTNISFHRALYKRFYPTSEQNHDVELVPGQITTNPTSPASSSPRHYSETVLTFTHIVQFLAVNAATLHSLDLSLTLIDNESLAQLATLSELRLKHIRLVSCDQVSNEGFIQLFQNQPSLLHVDLSSCSRLTDLSILSLRTSCAHLTELRMRNCAGLTDIAVSGLGRCLLRLKYLDVSHCTQITGQGVSQLLHSTDPDTASTPTPCSQKDAKTRCTLHTLILSALNLSPALFHLVLPLCSQLRVLDLSYCFTTVTDETLRLMFEYCTRLTELSLLSCDAITDYGLIGLTKSEFEGTEPGYVSSDVLVNNIPQIKPTVQNVCENNSLSKTSPKLFLGSKAERQIIQQSQDKKEVLELMRNVAEPCGAHLKQGVEMKNMCGLNRVKGLTKLNLYGCGRISDASLIYGLSHCTFLQHLDLSEVHQLSSEGIRALCRNNYRIQRLKLHRCHNLRDEDIECIASKMKTLQSLDVAGCSLLSDKSLHSLILHCSCLQYLSIQKCPLITQSGINCLAASLSCLRTIVSSPQSEQRDATGATVPLPPPLHPMLNRAGAIRR</sequence>
<dbReference type="PANTHER" id="PTHR13318">
    <property type="entry name" value="PARTNER OF PAIRED, ISOFORM B-RELATED"/>
    <property type="match status" value="1"/>
</dbReference>
<protein>
    <submittedName>
        <fullName evidence="4">EIN3-binding F-box protein 1</fullName>
    </submittedName>
</protein>
<accession>A0A8D8RKQ2</accession>
<evidence type="ECO:0000256" key="2">
    <source>
        <dbReference type="SAM" id="MobiDB-lite"/>
    </source>
</evidence>
<keyword evidence="1" id="KW-0833">Ubl conjugation pathway</keyword>
<feature type="region of interest" description="Disordered" evidence="2">
    <location>
        <begin position="722"/>
        <end position="749"/>
    </location>
</feature>
<name>A0A8D8RKQ2_9HEMI</name>
<proteinExistence type="predicted"/>
<dbReference type="Gene3D" id="3.80.10.10">
    <property type="entry name" value="Ribonuclease Inhibitor"/>
    <property type="match status" value="5"/>
</dbReference>
<dbReference type="PROSITE" id="PS50181">
    <property type="entry name" value="FBOX"/>
    <property type="match status" value="1"/>
</dbReference>
<evidence type="ECO:0000313" key="4">
    <source>
        <dbReference type="EMBL" id="CAG6653199.1"/>
    </source>
</evidence>
<evidence type="ECO:0000256" key="1">
    <source>
        <dbReference type="ARBA" id="ARBA00022786"/>
    </source>
</evidence>
<dbReference type="InterPro" id="IPR036047">
    <property type="entry name" value="F-box-like_dom_sf"/>
</dbReference>
<dbReference type="SMART" id="SM00367">
    <property type="entry name" value="LRR_CC"/>
    <property type="match status" value="13"/>
</dbReference>
<dbReference type="GO" id="GO:0019005">
    <property type="term" value="C:SCF ubiquitin ligase complex"/>
    <property type="evidence" value="ECO:0007669"/>
    <property type="project" value="TreeGrafter"/>
</dbReference>
<dbReference type="Pfam" id="PF25372">
    <property type="entry name" value="DUF7885"/>
    <property type="match status" value="2"/>
</dbReference>
<dbReference type="PANTHER" id="PTHR13318:SF95">
    <property type="entry name" value="F-BOX PROTEIN YLR352W"/>
    <property type="match status" value="1"/>
</dbReference>
<dbReference type="InterPro" id="IPR032675">
    <property type="entry name" value="LRR_dom_sf"/>
</dbReference>
<reference evidence="4" key="1">
    <citation type="submission" date="2021-05" db="EMBL/GenBank/DDBJ databases">
        <authorList>
            <person name="Alioto T."/>
            <person name="Alioto T."/>
            <person name="Gomez Garrido J."/>
        </authorList>
    </citation>
    <scope>NUCLEOTIDE SEQUENCE</scope>
</reference>
<evidence type="ECO:0000259" key="3">
    <source>
        <dbReference type="PROSITE" id="PS50181"/>
    </source>
</evidence>
<dbReference type="AlphaFoldDB" id="A0A8D8RKQ2"/>
<feature type="domain" description="F-box" evidence="3">
    <location>
        <begin position="9"/>
        <end position="55"/>
    </location>
</feature>
<dbReference type="SMART" id="SM00256">
    <property type="entry name" value="FBOX"/>
    <property type="match status" value="1"/>
</dbReference>
<dbReference type="InterPro" id="IPR057207">
    <property type="entry name" value="FBXL15_LRR"/>
</dbReference>
<dbReference type="InterPro" id="IPR006553">
    <property type="entry name" value="Leu-rich_rpt_Cys-con_subtyp"/>
</dbReference>
<dbReference type="Pfam" id="PF12937">
    <property type="entry name" value="F-box-like"/>
    <property type="match status" value="1"/>
</dbReference>
<dbReference type="EMBL" id="HBUF01172501">
    <property type="protein sequence ID" value="CAG6653205.1"/>
    <property type="molecule type" value="Transcribed_RNA"/>
</dbReference>
<dbReference type="SUPFAM" id="SSF81383">
    <property type="entry name" value="F-box domain"/>
    <property type="match status" value="1"/>
</dbReference>
<dbReference type="EMBL" id="HBUF01172498">
    <property type="protein sequence ID" value="CAG6653199.1"/>
    <property type="molecule type" value="Transcribed_RNA"/>
</dbReference>
<dbReference type="InterPro" id="IPR001810">
    <property type="entry name" value="F-box_dom"/>
</dbReference>
<dbReference type="GO" id="GO:0031146">
    <property type="term" value="P:SCF-dependent proteasomal ubiquitin-dependent protein catabolic process"/>
    <property type="evidence" value="ECO:0007669"/>
    <property type="project" value="TreeGrafter"/>
</dbReference>